<dbReference type="EMBL" id="AJIL01000138">
    <property type="protein sequence ID" value="KNE93384.1"/>
    <property type="molecule type" value="Genomic_DNA"/>
</dbReference>
<evidence type="ECO:0000313" key="2">
    <source>
        <dbReference type="Proteomes" id="UP000054564"/>
    </source>
</evidence>
<proteinExistence type="predicted"/>
<accession>A0A0L0V327</accession>
<dbReference type="AlphaFoldDB" id="A0A0L0V327"/>
<comment type="caution">
    <text evidence="1">The sequence shown here is derived from an EMBL/GenBank/DDBJ whole genome shotgun (WGS) entry which is preliminary data.</text>
</comment>
<dbReference type="Proteomes" id="UP000054564">
    <property type="component" value="Unassembled WGS sequence"/>
</dbReference>
<sequence length="153" mass="16895">MLSRYFVWISDHQMCISLVPNFPAPRADLSFLCRGGYVALCCTRSTTPKNINLGNCEASVGAYSSKLHLFCIHLPHRLSNIVLRSTWKQSSYPGLSIVSYALANARLGCRTRLLGKGEFAAFRAAQVVAMLTNKQVMKTLKGLNGQSEIGIRK</sequence>
<name>A0A0L0V327_9BASI</name>
<keyword evidence="2" id="KW-1185">Reference proteome</keyword>
<evidence type="ECO:0000313" key="1">
    <source>
        <dbReference type="EMBL" id="KNE93384.1"/>
    </source>
</evidence>
<gene>
    <name evidence="1" type="ORF">PSTG_13206</name>
</gene>
<protein>
    <submittedName>
        <fullName evidence="1">Uncharacterized protein</fullName>
    </submittedName>
</protein>
<organism evidence="1 2">
    <name type="scientific">Puccinia striiformis f. sp. tritici PST-78</name>
    <dbReference type="NCBI Taxonomy" id="1165861"/>
    <lineage>
        <taxon>Eukaryota</taxon>
        <taxon>Fungi</taxon>
        <taxon>Dikarya</taxon>
        <taxon>Basidiomycota</taxon>
        <taxon>Pucciniomycotina</taxon>
        <taxon>Pucciniomycetes</taxon>
        <taxon>Pucciniales</taxon>
        <taxon>Pucciniaceae</taxon>
        <taxon>Puccinia</taxon>
    </lineage>
</organism>
<reference evidence="2" key="1">
    <citation type="submission" date="2014-03" db="EMBL/GenBank/DDBJ databases">
        <title>The Genome Sequence of Puccinia striiformis f. sp. tritici PST-78.</title>
        <authorList>
            <consortium name="The Broad Institute Genome Sequencing Platform"/>
            <person name="Cuomo C."/>
            <person name="Hulbert S."/>
            <person name="Chen X."/>
            <person name="Walker B."/>
            <person name="Young S.K."/>
            <person name="Zeng Q."/>
            <person name="Gargeya S."/>
            <person name="Fitzgerald M."/>
            <person name="Haas B."/>
            <person name="Abouelleil A."/>
            <person name="Alvarado L."/>
            <person name="Arachchi H.M."/>
            <person name="Berlin A.M."/>
            <person name="Chapman S.B."/>
            <person name="Goldberg J."/>
            <person name="Griggs A."/>
            <person name="Gujja S."/>
            <person name="Hansen M."/>
            <person name="Howarth C."/>
            <person name="Imamovic A."/>
            <person name="Larimer J."/>
            <person name="McCowan C."/>
            <person name="Montmayeur A."/>
            <person name="Murphy C."/>
            <person name="Neiman D."/>
            <person name="Pearson M."/>
            <person name="Priest M."/>
            <person name="Roberts A."/>
            <person name="Saif S."/>
            <person name="Shea T."/>
            <person name="Sisk P."/>
            <person name="Sykes S."/>
            <person name="Wortman J."/>
            <person name="Nusbaum C."/>
            <person name="Birren B."/>
        </authorList>
    </citation>
    <scope>NUCLEOTIDE SEQUENCE [LARGE SCALE GENOMIC DNA]</scope>
    <source>
        <strain evidence="2">race PST-78</strain>
    </source>
</reference>